<reference evidence="1" key="2">
    <citation type="journal article" date="2020" name="Front. Microbiol.">
        <title>Genetic Variants of the DSF Quorum Sensing System in Stenotrophomonas maltophilia Influence Virulence and Resistance Phenotypes Among Genotypically Diverse Clinical Isolates.</title>
        <authorList>
            <person name="Yero D."/>
            <person name="Huedo P."/>
            <person name="Conchillo-Sole O."/>
            <person name="Martinez-Servat S."/>
            <person name="Mamat U."/>
            <person name="Coves X."/>
            <person name="Llanas F."/>
            <person name="Roca I."/>
            <person name="Vila J."/>
            <person name="Schaible U.E."/>
            <person name="Daura X."/>
            <person name="Gibert I."/>
        </authorList>
    </citation>
    <scope>NUCLEOTIDE SEQUENCE</scope>
    <source>
        <strain evidence="1">OG156</strain>
    </source>
</reference>
<evidence type="ECO:0000313" key="2">
    <source>
        <dbReference type="Proteomes" id="UP000822271"/>
    </source>
</evidence>
<dbReference type="EMBL" id="RAUE01000010">
    <property type="protein sequence ID" value="MBA0310543.1"/>
    <property type="molecule type" value="Genomic_DNA"/>
</dbReference>
<sequence length="154" mass="17439">MRELLSWPLPDKEAILIRVIASIAESGQAEMVRYLVQTALEYGYCRPLQLRTLFQAVTSVGDLALFYELADRVGSDVDWLFIMFVAAERKHWTCAALAWERCEDRDLEGIISDKQTSQLYEELGRQQAARDAQELQAASGFNGIGAGQLRVRRI</sequence>
<reference evidence="1" key="1">
    <citation type="submission" date="2018-09" db="EMBL/GenBank/DDBJ databases">
        <authorList>
            <person name="Groschel M."/>
            <person name="Kohl T."/>
            <person name="Conchillo-Sole O."/>
            <person name="Mamat U."/>
            <person name="Yero D."/>
            <person name="Niemann S."/>
            <person name="Daura X."/>
            <person name="Gibert I."/>
        </authorList>
    </citation>
    <scope>NUCLEOTIDE SEQUENCE</scope>
    <source>
        <strain evidence="1">OG156</strain>
    </source>
</reference>
<dbReference type="Proteomes" id="UP000822271">
    <property type="component" value="Unassembled WGS sequence"/>
</dbReference>
<protein>
    <submittedName>
        <fullName evidence="1">Uncharacterized protein</fullName>
    </submittedName>
</protein>
<gene>
    <name evidence="1" type="ORF">D7Y33_05845</name>
</gene>
<name>A0A2J0SPD9_STEMA</name>
<accession>A0A2J0SPD9</accession>
<evidence type="ECO:0000313" key="1">
    <source>
        <dbReference type="EMBL" id="MBA0310543.1"/>
    </source>
</evidence>
<comment type="caution">
    <text evidence="1">The sequence shown here is derived from an EMBL/GenBank/DDBJ whole genome shotgun (WGS) entry which is preliminary data.</text>
</comment>
<dbReference type="AlphaFoldDB" id="A0A2J0SPD9"/>
<organism evidence="1 2">
    <name type="scientific">Stenotrophomonas maltophilia</name>
    <name type="common">Pseudomonas maltophilia</name>
    <name type="synonym">Xanthomonas maltophilia</name>
    <dbReference type="NCBI Taxonomy" id="40324"/>
    <lineage>
        <taxon>Bacteria</taxon>
        <taxon>Pseudomonadati</taxon>
        <taxon>Pseudomonadota</taxon>
        <taxon>Gammaproteobacteria</taxon>
        <taxon>Lysobacterales</taxon>
        <taxon>Lysobacteraceae</taxon>
        <taxon>Stenotrophomonas</taxon>
        <taxon>Stenotrophomonas maltophilia group</taxon>
    </lineage>
</organism>
<proteinExistence type="predicted"/>